<accession>A0A813IQV6</accession>
<evidence type="ECO:0000313" key="2">
    <source>
        <dbReference type="EMBL" id="CAE8653388.1"/>
    </source>
</evidence>
<dbReference type="Proteomes" id="UP000626109">
    <property type="component" value="Unassembled WGS sequence"/>
</dbReference>
<dbReference type="CDD" id="cd06093">
    <property type="entry name" value="PX_domain"/>
    <property type="match status" value="1"/>
</dbReference>
<proteinExistence type="predicted"/>
<protein>
    <recommendedName>
        <fullName evidence="1">PX domain-containing protein</fullName>
    </recommendedName>
</protein>
<feature type="domain" description="PX" evidence="1">
    <location>
        <begin position="22"/>
        <end position="142"/>
    </location>
</feature>
<dbReference type="Gene3D" id="3.30.1520.10">
    <property type="entry name" value="Phox-like domain"/>
    <property type="match status" value="1"/>
</dbReference>
<dbReference type="InterPro" id="IPR036871">
    <property type="entry name" value="PX_dom_sf"/>
</dbReference>
<gene>
    <name evidence="2" type="ORF">PGLA2088_LOCUS10370</name>
</gene>
<evidence type="ECO:0000259" key="1">
    <source>
        <dbReference type="SMART" id="SM00312"/>
    </source>
</evidence>
<name>A0A813IQV6_POLGL</name>
<dbReference type="SMART" id="SM00312">
    <property type="entry name" value="PX"/>
    <property type="match status" value="1"/>
</dbReference>
<dbReference type="EMBL" id="CAJNNW010011654">
    <property type="protein sequence ID" value="CAE8653388.1"/>
    <property type="molecule type" value="Genomic_DNA"/>
</dbReference>
<dbReference type="SUPFAM" id="SSF64268">
    <property type="entry name" value="PX domain"/>
    <property type="match status" value="1"/>
</dbReference>
<evidence type="ECO:0000313" key="3">
    <source>
        <dbReference type="Proteomes" id="UP000626109"/>
    </source>
</evidence>
<sequence length="208" mass="22986">MTVSAEGGAGEAPKGTVIVLTDSFLSIKIIGFECSEGIFNRHVAYSIVVSCLGLSATVSKTYTQFQGLRQELERTAFRANFDTVFLEKRRQQLETYLRMLATHSLVGTARGHSVAVAHREVWAFSADRPTCSSELAGFISEKYESIFALDARYFSGSANAGSDSVTEPEMDFCLHAAVRDALCREIQEPFAQSLDQLAKNKKCKYDWS</sequence>
<organism evidence="2 3">
    <name type="scientific">Polarella glacialis</name>
    <name type="common">Dinoflagellate</name>
    <dbReference type="NCBI Taxonomy" id="89957"/>
    <lineage>
        <taxon>Eukaryota</taxon>
        <taxon>Sar</taxon>
        <taxon>Alveolata</taxon>
        <taxon>Dinophyceae</taxon>
        <taxon>Suessiales</taxon>
        <taxon>Suessiaceae</taxon>
        <taxon>Polarella</taxon>
    </lineage>
</organism>
<dbReference type="Pfam" id="PF00787">
    <property type="entry name" value="PX"/>
    <property type="match status" value="1"/>
</dbReference>
<reference evidence="2" key="1">
    <citation type="submission" date="2021-02" db="EMBL/GenBank/DDBJ databases">
        <authorList>
            <person name="Dougan E. K."/>
            <person name="Rhodes N."/>
            <person name="Thang M."/>
            <person name="Chan C."/>
        </authorList>
    </citation>
    <scope>NUCLEOTIDE SEQUENCE</scope>
</reference>
<comment type="caution">
    <text evidence="2">The sequence shown here is derived from an EMBL/GenBank/DDBJ whole genome shotgun (WGS) entry which is preliminary data.</text>
</comment>
<dbReference type="InterPro" id="IPR001683">
    <property type="entry name" value="PX_dom"/>
</dbReference>
<dbReference type="AlphaFoldDB" id="A0A813IQV6"/>
<dbReference type="GO" id="GO:0035091">
    <property type="term" value="F:phosphatidylinositol binding"/>
    <property type="evidence" value="ECO:0007669"/>
    <property type="project" value="InterPro"/>
</dbReference>